<evidence type="ECO:0000313" key="2">
    <source>
        <dbReference type="Proteomes" id="UP001446871"/>
    </source>
</evidence>
<evidence type="ECO:0008006" key="3">
    <source>
        <dbReference type="Google" id="ProtNLM"/>
    </source>
</evidence>
<sequence length="441" mass="50119">MAPLWGSSWSSTVHSIYRYNPVQTTDTNGASAPPSPTSPDASLRPSIGQILVSKRMRYMATALVVLVLFGLVFHNYDPLPSIGSLRKKTGVPVELPAASTKPSQLFPSFQELSSVDTSHVNWSRYAYTQYVTNSEYLCNSVMIFETLFQLKSKADRVMLYPVQMMADPASTDGTTNDQRLLIKARDNYKAKLIPISVQHRYGADSTWAESFTKLLAFNQTQYARVLNVDSDSTILQHMDELFLAPASTIAMPHAYWLWPGENKFSSQLMLVQPSAAEFDRVMQKMQEAGPEDYDMEIVNQLYADKAMVLPHRPYDLVTTEFRYDSEHWKYLGSDSEVWDPAMVYSEAKFVHFSDWPVPKPWRAIAEDVRLKHQPKCVNRGGEQGCLDRKIWNGLYTEFVDRRKACKPLTPSPFPLATFTKMWPIPNNAAQKVCNTRPVSQR</sequence>
<organism evidence="1 2">
    <name type="scientific">Apiospora saccharicola</name>
    <dbReference type="NCBI Taxonomy" id="335842"/>
    <lineage>
        <taxon>Eukaryota</taxon>
        <taxon>Fungi</taxon>
        <taxon>Dikarya</taxon>
        <taxon>Ascomycota</taxon>
        <taxon>Pezizomycotina</taxon>
        <taxon>Sordariomycetes</taxon>
        <taxon>Xylariomycetidae</taxon>
        <taxon>Amphisphaeriales</taxon>
        <taxon>Apiosporaceae</taxon>
        <taxon>Apiospora</taxon>
    </lineage>
</organism>
<dbReference type="SUPFAM" id="SSF53448">
    <property type="entry name" value="Nucleotide-diphospho-sugar transferases"/>
    <property type="match status" value="1"/>
</dbReference>
<proteinExistence type="predicted"/>
<gene>
    <name evidence="1" type="ORF">PG996_012530</name>
</gene>
<dbReference type="EMBL" id="JAQQWM010000008">
    <property type="protein sequence ID" value="KAK8053229.1"/>
    <property type="molecule type" value="Genomic_DNA"/>
</dbReference>
<evidence type="ECO:0000313" key="1">
    <source>
        <dbReference type="EMBL" id="KAK8053229.1"/>
    </source>
</evidence>
<keyword evidence="2" id="KW-1185">Reference proteome</keyword>
<reference evidence="1 2" key="1">
    <citation type="submission" date="2023-01" db="EMBL/GenBank/DDBJ databases">
        <title>Analysis of 21 Apiospora genomes using comparative genomics revels a genus with tremendous synthesis potential of carbohydrate active enzymes and secondary metabolites.</title>
        <authorList>
            <person name="Sorensen T."/>
        </authorList>
    </citation>
    <scope>NUCLEOTIDE SEQUENCE [LARGE SCALE GENOMIC DNA]</scope>
    <source>
        <strain evidence="1 2">CBS 83171</strain>
    </source>
</reference>
<dbReference type="InterPro" id="IPR029044">
    <property type="entry name" value="Nucleotide-diphossugar_trans"/>
</dbReference>
<dbReference type="Gene3D" id="3.90.550.10">
    <property type="entry name" value="Spore Coat Polysaccharide Biosynthesis Protein SpsA, Chain A"/>
    <property type="match status" value="1"/>
</dbReference>
<dbReference type="InterPro" id="IPR050587">
    <property type="entry name" value="GNT1/Glycosyltrans_8"/>
</dbReference>
<name>A0ABR1U2V5_9PEZI</name>
<accession>A0ABR1U2V5</accession>
<dbReference type="Proteomes" id="UP001446871">
    <property type="component" value="Unassembled WGS sequence"/>
</dbReference>
<comment type="caution">
    <text evidence="1">The sequence shown here is derived from an EMBL/GenBank/DDBJ whole genome shotgun (WGS) entry which is preliminary data.</text>
</comment>
<protein>
    <recommendedName>
        <fullName evidence="3">Glycosyltransferase family 8 protein</fullName>
    </recommendedName>
</protein>
<dbReference type="PANTHER" id="PTHR11183">
    <property type="entry name" value="GLYCOGENIN SUBFAMILY MEMBER"/>
    <property type="match status" value="1"/>
</dbReference>